<feature type="region of interest" description="Disordered" evidence="7">
    <location>
        <begin position="1"/>
        <end position="25"/>
    </location>
</feature>
<dbReference type="FunFam" id="1.10.510.10:FF:001424">
    <property type="entry name" value="Protein kinase superfamily protein"/>
    <property type="match status" value="1"/>
</dbReference>
<feature type="binding site" evidence="6">
    <location>
        <position position="214"/>
    </location>
    <ligand>
        <name>ATP</name>
        <dbReference type="ChEBI" id="CHEBI:30616"/>
    </ligand>
</feature>
<dbReference type="InterPro" id="IPR008271">
    <property type="entry name" value="Ser/Thr_kinase_AS"/>
</dbReference>
<dbReference type="STRING" id="1088818.A0A2I0BHL9"/>
<dbReference type="InterPro" id="IPR011009">
    <property type="entry name" value="Kinase-like_dom_sf"/>
</dbReference>
<dbReference type="GO" id="GO:0004674">
    <property type="term" value="F:protein serine/threonine kinase activity"/>
    <property type="evidence" value="ECO:0007669"/>
    <property type="project" value="UniProtKB-KW"/>
</dbReference>
<evidence type="ECO:0000256" key="2">
    <source>
        <dbReference type="ARBA" id="ARBA00022679"/>
    </source>
</evidence>
<dbReference type="Pfam" id="PF07714">
    <property type="entry name" value="PK_Tyr_Ser-Thr"/>
    <property type="match status" value="1"/>
</dbReference>
<proteinExistence type="predicted"/>
<feature type="domain" description="Protein kinase" evidence="8">
    <location>
        <begin position="186"/>
        <end position="497"/>
    </location>
</feature>
<dbReference type="Pfam" id="PF00069">
    <property type="entry name" value="Pkinase"/>
    <property type="match status" value="1"/>
</dbReference>
<dbReference type="PROSITE" id="PS50011">
    <property type="entry name" value="PROTEIN_KINASE_DOM"/>
    <property type="match status" value="1"/>
</dbReference>
<dbReference type="InterPro" id="IPR000719">
    <property type="entry name" value="Prot_kinase_dom"/>
</dbReference>
<dbReference type="AlphaFoldDB" id="A0A2I0BHL9"/>
<evidence type="ECO:0000256" key="4">
    <source>
        <dbReference type="ARBA" id="ARBA00022777"/>
    </source>
</evidence>
<dbReference type="PROSITE" id="PS00108">
    <property type="entry name" value="PROTEIN_KINASE_ST"/>
    <property type="match status" value="1"/>
</dbReference>
<keyword evidence="4 9" id="KW-0418">Kinase</keyword>
<dbReference type="SUPFAM" id="SSF56112">
    <property type="entry name" value="Protein kinase-like (PK-like)"/>
    <property type="match status" value="1"/>
</dbReference>
<dbReference type="Gene3D" id="1.10.510.10">
    <property type="entry name" value="Transferase(Phosphotransferase) domain 1"/>
    <property type="match status" value="1"/>
</dbReference>
<keyword evidence="10" id="KW-1185">Reference proteome</keyword>
<name>A0A2I0BHL9_9ASPA</name>
<dbReference type="InterPro" id="IPR001245">
    <property type="entry name" value="Ser-Thr/Tyr_kinase_cat_dom"/>
</dbReference>
<dbReference type="Gene3D" id="3.30.200.20">
    <property type="entry name" value="Phosphorylase Kinase, domain 1"/>
    <property type="match status" value="1"/>
</dbReference>
<protein>
    <submittedName>
        <fullName evidence="9">Receptor-like cytosolic serine/threonine-protein kinase RBK2</fullName>
        <ecNumber evidence="9">2.7.11.1</ecNumber>
    </submittedName>
</protein>
<dbReference type="SMART" id="SM00220">
    <property type="entry name" value="S_TKc"/>
    <property type="match status" value="1"/>
</dbReference>
<evidence type="ECO:0000256" key="6">
    <source>
        <dbReference type="PROSITE-ProRule" id="PRU10141"/>
    </source>
</evidence>
<accession>A0A2I0BHL9</accession>
<evidence type="ECO:0000313" key="9">
    <source>
        <dbReference type="EMBL" id="PKA67296.1"/>
    </source>
</evidence>
<dbReference type="PANTHER" id="PTHR47987:SF13">
    <property type="entry name" value="RECEPTOR-LIKE CYTOSOLIC SERINE_THREONINE-PROTEIN KINASE RBK2"/>
    <property type="match status" value="1"/>
</dbReference>
<feature type="compositionally biased region" description="Basic and acidic residues" evidence="7">
    <location>
        <begin position="81"/>
        <end position="90"/>
    </location>
</feature>
<dbReference type="InterPro" id="IPR017441">
    <property type="entry name" value="Protein_kinase_ATP_BS"/>
</dbReference>
<keyword evidence="1" id="KW-0723">Serine/threonine-protein kinase</keyword>
<evidence type="ECO:0000256" key="5">
    <source>
        <dbReference type="ARBA" id="ARBA00022840"/>
    </source>
</evidence>
<reference evidence="9 10" key="1">
    <citation type="journal article" date="2017" name="Nature">
        <title>The Apostasia genome and the evolution of orchids.</title>
        <authorList>
            <person name="Zhang G.Q."/>
            <person name="Liu K.W."/>
            <person name="Li Z."/>
            <person name="Lohaus R."/>
            <person name="Hsiao Y.Y."/>
            <person name="Niu S.C."/>
            <person name="Wang J.Y."/>
            <person name="Lin Y.C."/>
            <person name="Xu Q."/>
            <person name="Chen L.J."/>
            <person name="Yoshida K."/>
            <person name="Fujiwara S."/>
            <person name="Wang Z.W."/>
            <person name="Zhang Y.Q."/>
            <person name="Mitsuda N."/>
            <person name="Wang M."/>
            <person name="Liu G.H."/>
            <person name="Pecoraro L."/>
            <person name="Huang H.X."/>
            <person name="Xiao X.J."/>
            <person name="Lin M."/>
            <person name="Wu X.Y."/>
            <person name="Wu W.L."/>
            <person name="Chen Y.Y."/>
            <person name="Chang S.B."/>
            <person name="Sakamoto S."/>
            <person name="Ohme-Takagi M."/>
            <person name="Yagi M."/>
            <person name="Zeng S.J."/>
            <person name="Shen C.Y."/>
            <person name="Yeh C.M."/>
            <person name="Luo Y.B."/>
            <person name="Tsai W.C."/>
            <person name="Van de Peer Y."/>
            <person name="Liu Z.J."/>
        </authorList>
    </citation>
    <scope>NUCLEOTIDE SEQUENCE [LARGE SCALE GENOMIC DNA]</scope>
    <source>
        <strain evidence="10">cv. Shenzhen</strain>
        <tissue evidence="9">Stem</tissue>
    </source>
</reference>
<evidence type="ECO:0000256" key="7">
    <source>
        <dbReference type="SAM" id="MobiDB-lite"/>
    </source>
</evidence>
<dbReference type="EMBL" id="KZ451883">
    <property type="protein sequence ID" value="PKA67296.1"/>
    <property type="molecule type" value="Genomic_DNA"/>
</dbReference>
<gene>
    <name evidence="9" type="primary">RBK2</name>
    <name evidence="9" type="ORF">AXF42_Ash004789</name>
</gene>
<dbReference type="PANTHER" id="PTHR47987">
    <property type="entry name" value="OS08G0249100 PROTEIN"/>
    <property type="match status" value="1"/>
</dbReference>
<organism evidence="9 10">
    <name type="scientific">Apostasia shenzhenica</name>
    <dbReference type="NCBI Taxonomy" id="1088818"/>
    <lineage>
        <taxon>Eukaryota</taxon>
        <taxon>Viridiplantae</taxon>
        <taxon>Streptophyta</taxon>
        <taxon>Embryophyta</taxon>
        <taxon>Tracheophyta</taxon>
        <taxon>Spermatophyta</taxon>
        <taxon>Magnoliopsida</taxon>
        <taxon>Liliopsida</taxon>
        <taxon>Asparagales</taxon>
        <taxon>Orchidaceae</taxon>
        <taxon>Apostasioideae</taxon>
        <taxon>Apostasia</taxon>
    </lineage>
</organism>
<dbReference type="PROSITE" id="PS00107">
    <property type="entry name" value="PROTEIN_KINASE_ATP"/>
    <property type="match status" value="1"/>
</dbReference>
<evidence type="ECO:0000259" key="8">
    <source>
        <dbReference type="PROSITE" id="PS50011"/>
    </source>
</evidence>
<sequence length="546" mass="61175">MGVGEEAGEASPQSGNVGLHGKVCKKPPRKSAVFPIRLKDPPLINQIFSLLATASAHDLRSLENVEKEILEAVRGSSPRAIHGDAARLSDSETSPSKPSTSCLEDEAMARNATMWKGIFRVWKKRSIKRLSSFPPFGVTKLIKRKSGRENLDEKELSCGDDSGFSFFGPTLQTFTLTELENATNNFSEDNLIGKGGYAKVYKGELEDGQLVAVKRLIKGSQEERTTNFLSELGIIVHIDHPNVAKLVGVGVEEGMHLVLQLSPNGSLETLLHGSKEKLDWGVRFKIALGTAEGLEYLHERCQKRIIHRDIKPSNILLTEDFEPQICDFGLAKWLPDQMSHHTLSSFEGTFGYTHLYIIYLYYISIYSHSHYYQHLLTYLSYVAPEYTMHGFVDEKTDVFAYGVLLLELISGREAIDSSQGSLVGWARPIIEKNDVKDLVDPALGDAYNCEQLKCMVETANLCIQHSSAIRPQMSQVLKLLRGEERRNCSIKLQHKSLRRRAYSEEIHDADEYNATMYLSDLSHHMQLAMDFQNTAHQTGADKNVDS</sequence>
<evidence type="ECO:0000313" key="10">
    <source>
        <dbReference type="Proteomes" id="UP000236161"/>
    </source>
</evidence>
<keyword evidence="2 9" id="KW-0808">Transferase</keyword>
<keyword evidence="5 6" id="KW-0067">ATP-binding</keyword>
<keyword evidence="3 6" id="KW-0547">Nucleotide-binding</keyword>
<dbReference type="GO" id="GO:0005524">
    <property type="term" value="F:ATP binding"/>
    <property type="evidence" value="ECO:0007669"/>
    <property type="project" value="UniProtKB-UniRule"/>
</dbReference>
<dbReference type="OrthoDB" id="4062651at2759"/>
<dbReference type="FunFam" id="3.30.200.20:FF:000389">
    <property type="entry name" value="Receptor-like cytosolic serine/threonine-protein kinase RBK1"/>
    <property type="match status" value="1"/>
</dbReference>
<dbReference type="EC" id="2.7.11.1" evidence="9"/>
<evidence type="ECO:0000256" key="3">
    <source>
        <dbReference type="ARBA" id="ARBA00022741"/>
    </source>
</evidence>
<keyword evidence="9" id="KW-0675">Receptor</keyword>
<dbReference type="InterPro" id="IPR046958">
    <property type="entry name" value="RBK1/2/STUNTED"/>
</dbReference>
<feature type="region of interest" description="Disordered" evidence="7">
    <location>
        <begin position="81"/>
        <end position="103"/>
    </location>
</feature>
<dbReference type="Proteomes" id="UP000236161">
    <property type="component" value="Unassembled WGS sequence"/>
</dbReference>
<feature type="compositionally biased region" description="Polar residues" evidence="7">
    <location>
        <begin position="91"/>
        <end position="102"/>
    </location>
</feature>
<evidence type="ECO:0000256" key="1">
    <source>
        <dbReference type="ARBA" id="ARBA00022527"/>
    </source>
</evidence>